<proteinExistence type="predicted"/>
<accession>A0A644V7U0</accession>
<name>A0A644V7U0_9ZZZZ</name>
<protein>
    <submittedName>
        <fullName evidence="1">Uncharacterized protein</fullName>
    </submittedName>
</protein>
<organism evidence="1">
    <name type="scientific">bioreactor metagenome</name>
    <dbReference type="NCBI Taxonomy" id="1076179"/>
    <lineage>
        <taxon>unclassified sequences</taxon>
        <taxon>metagenomes</taxon>
        <taxon>ecological metagenomes</taxon>
    </lineage>
</organism>
<gene>
    <name evidence="1" type="ORF">SDC9_33398</name>
</gene>
<dbReference type="EMBL" id="VSSQ01000238">
    <property type="protein sequence ID" value="MPL87398.1"/>
    <property type="molecule type" value="Genomic_DNA"/>
</dbReference>
<evidence type="ECO:0000313" key="1">
    <source>
        <dbReference type="EMBL" id="MPL87398.1"/>
    </source>
</evidence>
<reference evidence="1" key="1">
    <citation type="submission" date="2019-08" db="EMBL/GenBank/DDBJ databases">
        <authorList>
            <person name="Kucharzyk K."/>
            <person name="Murdoch R.W."/>
            <person name="Higgins S."/>
            <person name="Loffler F."/>
        </authorList>
    </citation>
    <scope>NUCLEOTIDE SEQUENCE</scope>
</reference>
<sequence length="563" mass="63039">MKHLYITVILAGIFLASFNTFVSAQQLDHLSEQDPFAIHGNISANVIGYHASGIENRARPFALMLAANATISTYGFDIPFSFRFSDKRVDYTQPFNQFGLSPSYKWLTTHFGYRNVTFSDYTLAGHTFLGAGIEMHPGKFRFGAVYGRFRKSTVPLENAIDTTRNLSRKGYAIKLGVGSEKTFVDLIVMKVNDDSTTAIRKPGEVYSPAESNLVTGLNTRISFSRQMWFEGEVAGSLYTTDVAAYGFEGLEDDPWLSRLNKITPVNLSSELLTAIRSSLNFKSRDFSAKLEYRRIDPGYRSMGAYFFNNDLENLVIAPAFNLFKRKLNIRGSLGLQRDNLRNTRKATSLRTISSVNLSYNPVPVFGIDINYNNYSSNQRAGRLPLIDSLKFFQATTNLGIMPRLMIVNDKYSHILMLMFNKMKLNDKNASTAEFTENDATIANLNYNLGFNKSALTLMLGFTYNKLQNYVFEHSASGFTAGVSKSWLGGKIQSGLSNALVWSGLKGEAGKNVTLNTSVNAGYQISNHHSLRLNVFFIRFLAKGTTQEPTFNELKGDFGYVFTF</sequence>
<dbReference type="AlphaFoldDB" id="A0A644V7U0"/>
<comment type="caution">
    <text evidence="1">The sequence shown here is derived from an EMBL/GenBank/DDBJ whole genome shotgun (WGS) entry which is preliminary data.</text>
</comment>